<dbReference type="RefSeq" id="XP_028527130.1">
    <property type="nucleotide sequence ID" value="XM_028670371.1"/>
</dbReference>
<dbReference type="Pfam" id="PF04434">
    <property type="entry name" value="SWIM"/>
    <property type="match status" value="1"/>
</dbReference>
<sequence length="189" mass="22431">MDIRTKTVNSIIFSLKGCKNKNKYILLINELLSLFPLHAEKSLRLCLQWKIKKYTLIKESLFSKDFKFFGNSLRINKKTLKKENKKSFSDTNVVHKEEGLGRNIFNKSKKKKWKKTNIHFFVVNGNNKYIVLKNFCSCFYFKEKVLCSNSDVLCKHILSVLLAKCFNCYSNICLNEDLFYEWYIKKLHI</sequence>
<evidence type="ECO:0000256" key="1">
    <source>
        <dbReference type="PROSITE-ProRule" id="PRU00325"/>
    </source>
</evidence>
<dbReference type="AlphaFoldDB" id="A0A1J1GPG0"/>
<dbReference type="VEuPathDB" id="PlasmoDB:PGAL8A_00401300"/>
<keyword evidence="1" id="KW-0479">Metal-binding</keyword>
<dbReference type="EMBL" id="CVMV01000022">
    <property type="protein sequence ID" value="CRG94309.1"/>
    <property type="molecule type" value="Genomic_DNA"/>
</dbReference>
<gene>
    <name evidence="3" type="ORF">PGAL8A_00401300</name>
</gene>
<name>A0A1J1GPG0_PLAGA</name>
<evidence type="ECO:0000259" key="2">
    <source>
        <dbReference type="PROSITE" id="PS50966"/>
    </source>
</evidence>
<evidence type="ECO:0000313" key="3">
    <source>
        <dbReference type="EMBL" id="CRG94309.1"/>
    </source>
</evidence>
<keyword evidence="1" id="KW-0863">Zinc-finger</keyword>
<comment type="caution">
    <text evidence="3">The sequence shown here is derived from an EMBL/GenBank/DDBJ whole genome shotgun (WGS) entry which is preliminary data.</text>
</comment>
<dbReference type="GO" id="GO:0008270">
    <property type="term" value="F:zinc ion binding"/>
    <property type="evidence" value="ECO:0007669"/>
    <property type="project" value="UniProtKB-KW"/>
</dbReference>
<keyword evidence="1" id="KW-0862">Zinc</keyword>
<accession>A0A1J1GPG0</accession>
<protein>
    <submittedName>
        <fullName evidence="3">Zinc finger protein, putative</fullName>
    </submittedName>
</protein>
<dbReference type="GeneID" id="39732543"/>
<dbReference type="PROSITE" id="PS50966">
    <property type="entry name" value="ZF_SWIM"/>
    <property type="match status" value="1"/>
</dbReference>
<proteinExistence type="predicted"/>
<dbReference type="Proteomes" id="UP000220797">
    <property type="component" value="Unassembled WGS sequence"/>
</dbReference>
<dbReference type="InterPro" id="IPR007527">
    <property type="entry name" value="Znf_SWIM"/>
</dbReference>
<evidence type="ECO:0000313" key="4">
    <source>
        <dbReference type="Proteomes" id="UP000220797"/>
    </source>
</evidence>
<dbReference type="OMA" id="KNFCSCF"/>
<reference evidence="3" key="1">
    <citation type="submission" date="2015-04" db="EMBL/GenBank/DDBJ databases">
        <authorList>
            <consortium name="Pathogen Informatics"/>
        </authorList>
    </citation>
    <scope>NUCLEOTIDE SEQUENCE [LARGE SCALE GENOMIC DNA]</scope>
    <source>
        <strain evidence="3">8A</strain>
    </source>
</reference>
<organism evidence="3 4">
    <name type="scientific">Plasmodium gallinaceum</name>
    <dbReference type="NCBI Taxonomy" id="5849"/>
    <lineage>
        <taxon>Eukaryota</taxon>
        <taxon>Sar</taxon>
        <taxon>Alveolata</taxon>
        <taxon>Apicomplexa</taxon>
        <taxon>Aconoidasida</taxon>
        <taxon>Haemosporida</taxon>
        <taxon>Plasmodiidae</taxon>
        <taxon>Plasmodium</taxon>
        <taxon>Plasmodium (Haemamoeba)</taxon>
    </lineage>
</organism>
<keyword evidence="4" id="KW-1185">Reference proteome</keyword>
<feature type="domain" description="SWIM-type" evidence="2">
    <location>
        <begin position="121"/>
        <end position="165"/>
    </location>
</feature>
<dbReference type="OrthoDB" id="337581at2759"/>